<organism evidence="2 3">
    <name type="scientific">Rotaria magnacalcarata</name>
    <dbReference type="NCBI Taxonomy" id="392030"/>
    <lineage>
        <taxon>Eukaryota</taxon>
        <taxon>Metazoa</taxon>
        <taxon>Spiralia</taxon>
        <taxon>Gnathifera</taxon>
        <taxon>Rotifera</taxon>
        <taxon>Eurotatoria</taxon>
        <taxon>Bdelloidea</taxon>
        <taxon>Philodinida</taxon>
        <taxon>Philodinidae</taxon>
        <taxon>Rotaria</taxon>
    </lineage>
</organism>
<feature type="non-terminal residue" evidence="2">
    <location>
        <position position="1"/>
    </location>
</feature>
<reference evidence="2" key="1">
    <citation type="submission" date="2021-02" db="EMBL/GenBank/DDBJ databases">
        <authorList>
            <person name="Nowell W R."/>
        </authorList>
    </citation>
    <scope>NUCLEOTIDE SEQUENCE</scope>
</reference>
<evidence type="ECO:0000313" key="3">
    <source>
        <dbReference type="Proteomes" id="UP000681720"/>
    </source>
</evidence>
<feature type="non-terminal residue" evidence="2">
    <location>
        <position position="41"/>
    </location>
</feature>
<accession>A0A8S2TMT2</accession>
<dbReference type="EMBL" id="CAJOBJ010035295">
    <property type="protein sequence ID" value="CAF4296159.1"/>
    <property type="molecule type" value="Genomic_DNA"/>
</dbReference>
<dbReference type="Proteomes" id="UP000681720">
    <property type="component" value="Unassembled WGS sequence"/>
</dbReference>
<dbReference type="AlphaFoldDB" id="A0A8S2TMT2"/>
<sequence length="41" mass="4782">AEAVEDWEVNELLEWTHNLNYDEYLIDWRTVGTSGSSNILV</sequence>
<evidence type="ECO:0000313" key="1">
    <source>
        <dbReference type="EMBL" id="CAF4173552.1"/>
    </source>
</evidence>
<dbReference type="EMBL" id="CAJOBH010013165">
    <property type="protein sequence ID" value="CAF4173552.1"/>
    <property type="molecule type" value="Genomic_DNA"/>
</dbReference>
<comment type="caution">
    <text evidence="2">The sequence shown here is derived from an EMBL/GenBank/DDBJ whole genome shotgun (WGS) entry which is preliminary data.</text>
</comment>
<protein>
    <submittedName>
        <fullName evidence="2">Uncharacterized protein</fullName>
    </submittedName>
</protein>
<name>A0A8S2TMT2_9BILA</name>
<evidence type="ECO:0000313" key="2">
    <source>
        <dbReference type="EMBL" id="CAF4296159.1"/>
    </source>
</evidence>
<dbReference type="Proteomes" id="UP000681967">
    <property type="component" value="Unassembled WGS sequence"/>
</dbReference>
<proteinExistence type="predicted"/>
<gene>
    <name evidence="1" type="ORF">BYL167_LOCUS22502</name>
    <name evidence="2" type="ORF">GIL414_LOCUS25625</name>
</gene>